<evidence type="ECO:0000256" key="3">
    <source>
        <dbReference type="ARBA" id="ARBA00012663"/>
    </source>
</evidence>
<evidence type="ECO:0000259" key="6">
    <source>
        <dbReference type="Pfam" id="PF00728"/>
    </source>
</evidence>
<evidence type="ECO:0000256" key="2">
    <source>
        <dbReference type="ARBA" id="ARBA00006285"/>
    </source>
</evidence>
<accession>A0A7H0H4U3</accession>
<dbReference type="Pfam" id="PF00728">
    <property type="entry name" value="Glyco_hydro_20"/>
    <property type="match status" value="1"/>
</dbReference>
<name>A0A7H0H4U3_9ACTN</name>
<gene>
    <name evidence="7" type="ORF">H9L22_15475</name>
</gene>
<dbReference type="GO" id="GO:0030203">
    <property type="term" value="P:glycosaminoglycan metabolic process"/>
    <property type="evidence" value="ECO:0007669"/>
    <property type="project" value="TreeGrafter"/>
</dbReference>
<dbReference type="InterPro" id="IPR025705">
    <property type="entry name" value="Beta_hexosaminidase_sua/sub"/>
</dbReference>
<reference evidence="7 8" key="1">
    <citation type="submission" date="2020-08" db="EMBL/GenBank/DDBJ databases">
        <title>Genome sequence of Tessaracoccus defluvii JCM 17540T.</title>
        <authorList>
            <person name="Hyun D.-W."/>
            <person name="Bae J.-W."/>
        </authorList>
    </citation>
    <scope>NUCLEOTIDE SEQUENCE [LARGE SCALE GENOMIC DNA]</scope>
    <source>
        <strain evidence="7 8">JCM 17540</strain>
    </source>
</reference>
<dbReference type="Proteomes" id="UP000516117">
    <property type="component" value="Chromosome"/>
</dbReference>
<dbReference type="InterPro" id="IPR015883">
    <property type="entry name" value="Glyco_hydro_20_cat"/>
</dbReference>
<feature type="active site" description="Proton donor" evidence="5">
    <location>
        <position position="69"/>
    </location>
</feature>
<dbReference type="AlphaFoldDB" id="A0A7H0H4U3"/>
<dbReference type="Gene3D" id="3.20.20.80">
    <property type="entry name" value="Glycosidases"/>
    <property type="match status" value="1"/>
</dbReference>
<organism evidence="7 8">
    <name type="scientific">Tessaracoccus defluvii</name>
    <dbReference type="NCBI Taxonomy" id="1285901"/>
    <lineage>
        <taxon>Bacteria</taxon>
        <taxon>Bacillati</taxon>
        <taxon>Actinomycetota</taxon>
        <taxon>Actinomycetes</taxon>
        <taxon>Propionibacteriales</taxon>
        <taxon>Propionibacteriaceae</taxon>
        <taxon>Tessaracoccus</taxon>
    </lineage>
</organism>
<evidence type="ECO:0000313" key="8">
    <source>
        <dbReference type="Proteomes" id="UP000516117"/>
    </source>
</evidence>
<dbReference type="EMBL" id="CP060789">
    <property type="protein sequence ID" value="QNP55559.1"/>
    <property type="molecule type" value="Genomic_DNA"/>
</dbReference>
<evidence type="ECO:0000256" key="4">
    <source>
        <dbReference type="ARBA" id="ARBA00022801"/>
    </source>
</evidence>
<keyword evidence="8" id="KW-1185">Reference proteome</keyword>
<evidence type="ECO:0000313" key="7">
    <source>
        <dbReference type="EMBL" id="QNP55559.1"/>
    </source>
</evidence>
<dbReference type="InterPro" id="IPR017853">
    <property type="entry name" value="GH"/>
</dbReference>
<dbReference type="PANTHER" id="PTHR22600:SF57">
    <property type="entry name" value="BETA-N-ACETYLHEXOSAMINIDASE"/>
    <property type="match status" value="1"/>
</dbReference>
<dbReference type="PANTHER" id="PTHR22600">
    <property type="entry name" value="BETA-HEXOSAMINIDASE"/>
    <property type="match status" value="1"/>
</dbReference>
<dbReference type="EC" id="3.2.1.52" evidence="3"/>
<sequence>MMAAIAAHPELGRPAGIPLPTGSMRDHMWWPARNDLLWPSDGALDFVTAVLRRVADLFPGRWVHIGGDECAYQQWASDPQMPDLLRERGLDKVEDLQAWFIAHASRVLADLGRSVVAWDEAAAITDAEDILLIAWDEERGMARAAEATQPYVFADARTLYLNRVDPAGAATQKGMLPAIGVRDILAADWAEASAERCVGVQACVWSEFVLDGDDLLSMLFPRLLAVAERIWNREVDIDSAADAVAAEYRVLREHGLLTASA</sequence>
<evidence type="ECO:0000256" key="1">
    <source>
        <dbReference type="ARBA" id="ARBA00001231"/>
    </source>
</evidence>
<dbReference type="GO" id="GO:0016020">
    <property type="term" value="C:membrane"/>
    <property type="evidence" value="ECO:0007669"/>
    <property type="project" value="TreeGrafter"/>
</dbReference>
<feature type="domain" description="Glycoside hydrolase family 20 catalytic" evidence="6">
    <location>
        <begin position="2"/>
        <end position="233"/>
    </location>
</feature>
<evidence type="ECO:0000256" key="5">
    <source>
        <dbReference type="PIRSR" id="PIRSR625705-1"/>
    </source>
</evidence>
<dbReference type="GO" id="GO:0005975">
    <property type="term" value="P:carbohydrate metabolic process"/>
    <property type="evidence" value="ECO:0007669"/>
    <property type="project" value="InterPro"/>
</dbReference>
<dbReference type="GO" id="GO:0004563">
    <property type="term" value="F:beta-N-acetylhexosaminidase activity"/>
    <property type="evidence" value="ECO:0007669"/>
    <property type="project" value="UniProtKB-EC"/>
</dbReference>
<dbReference type="KEGG" id="tdf:H9L22_15475"/>
<keyword evidence="4 7" id="KW-0378">Hydrolase</keyword>
<comment type="similarity">
    <text evidence="2">Belongs to the glycosyl hydrolase 20 family.</text>
</comment>
<comment type="catalytic activity">
    <reaction evidence="1">
        <text>Hydrolysis of terminal non-reducing N-acetyl-D-hexosamine residues in N-acetyl-beta-D-hexosaminides.</text>
        <dbReference type="EC" id="3.2.1.52"/>
    </reaction>
</comment>
<dbReference type="SUPFAM" id="SSF51445">
    <property type="entry name" value="(Trans)glycosidases"/>
    <property type="match status" value="1"/>
</dbReference>
<proteinExistence type="inferred from homology"/>
<dbReference type="PRINTS" id="PR00738">
    <property type="entry name" value="GLHYDRLASE20"/>
</dbReference>
<dbReference type="RefSeq" id="WP_187720689.1">
    <property type="nucleotide sequence ID" value="NZ_CP060789.1"/>
</dbReference>
<protein>
    <recommendedName>
        <fullName evidence="3">beta-N-acetylhexosaminidase</fullName>
        <ecNumber evidence="3">3.2.1.52</ecNumber>
    </recommendedName>
</protein>